<name>A0A6M3KFU5_9ZZZZ</name>
<accession>A0A6M3KFU5</accession>
<sequence length="170" mass="19042">MDIAARTQCIENTVSITVAANTLMYSLNTTYIAVSAVQGYTPGDMTSVYGLQRGHARNVGHLQPRTYTKPELWYDWKGYLGVYPILANANGYMLTAYVVGEPTDLSATTSYISTPAIYDRAIKLYAASQALYKGGQYAKASRLMGEYYNEIDRYRQDYVIREKEPVDAVK</sequence>
<dbReference type="EMBL" id="MT142435">
    <property type="protein sequence ID" value="QJA80772.1"/>
    <property type="molecule type" value="Genomic_DNA"/>
</dbReference>
<dbReference type="Pfam" id="PF24175">
    <property type="entry name" value="SU10_adaptor"/>
    <property type="match status" value="1"/>
</dbReference>
<evidence type="ECO:0000313" key="2">
    <source>
        <dbReference type="EMBL" id="QJA80772.1"/>
    </source>
</evidence>
<gene>
    <name evidence="2" type="ORF">MM415A00659_0004</name>
    <name evidence="1" type="ORF">MM415B00962_0017</name>
</gene>
<protein>
    <submittedName>
        <fullName evidence="2">Uncharacterized protein</fullName>
    </submittedName>
</protein>
<dbReference type="EMBL" id="MT141437">
    <property type="protein sequence ID" value="QJA61322.1"/>
    <property type="molecule type" value="Genomic_DNA"/>
</dbReference>
<evidence type="ECO:0000313" key="1">
    <source>
        <dbReference type="EMBL" id="QJA61322.1"/>
    </source>
</evidence>
<dbReference type="InterPro" id="IPR056209">
    <property type="entry name" value="SU10_adaptor"/>
</dbReference>
<organism evidence="2">
    <name type="scientific">viral metagenome</name>
    <dbReference type="NCBI Taxonomy" id="1070528"/>
    <lineage>
        <taxon>unclassified sequences</taxon>
        <taxon>metagenomes</taxon>
        <taxon>organismal metagenomes</taxon>
    </lineage>
</organism>
<dbReference type="AlphaFoldDB" id="A0A6M3KFU5"/>
<proteinExistence type="predicted"/>
<reference evidence="2" key="1">
    <citation type="submission" date="2020-03" db="EMBL/GenBank/DDBJ databases">
        <title>The deep terrestrial virosphere.</title>
        <authorList>
            <person name="Holmfeldt K."/>
            <person name="Nilsson E."/>
            <person name="Simone D."/>
            <person name="Lopez-Fernandez M."/>
            <person name="Wu X."/>
            <person name="de Brujin I."/>
            <person name="Lundin D."/>
            <person name="Andersson A."/>
            <person name="Bertilsson S."/>
            <person name="Dopson M."/>
        </authorList>
    </citation>
    <scope>NUCLEOTIDE SEQUENCE</scope>
    <source>
        <strain evidence="2">MM415A00659</strain>
        <strain evidence="1">MM415B00962</strain>
    </source>
</reference>